<accession>A0AAV9L073</accession>
<name>A0AAV9L073_9SOLN</name>
<evidence type="ECO:0000313" key="1">
    <source>
        <dbReference type="EMBL" id="KAK4717995.1"/>
    </source>
</evidence>
<organism evidence="1 2">
    <name type="scientific">Solanum pinnatisectum</name>
    <name type="common">tansyleaf nightshade</name>
    <dbReference type="NCBI Taxonomy" id="50273"/>
    <lineage>
        <taxon>Eukaryota</taxon>
        <taxon>Viridiplantae</taxon>
        <taxon>Streptophyta</taxon>
        <taxon>Embryophyta</taxon>
        <taxon>Tracheophyta</taxon>
        <taxon>Spermatophyta</taxon>
        <taxon>Magnoliopsida</taxon>
        <taxon>eudicotyledons</taxon>
        <taxon>Gunneridae</taxon>
        <taxon>Pentapetalae</taxon>
        <taxon>asterids</taxon>
        <taxon>lamiids</taxon>
        <taxon>Solanales</taxon>
        <taxon>Solanaceae</taxon>
        <taxon>Solanoideae</taxon>
        <taxon>Solaneae</taxon>
        <taxon>Solanum</taxon>
    </lineage>
</organism>
<keyword evidence="2" id="KW-1185">Reference proteome</keyword>
<comment type="caution">
    <text evidence="1">The sequence shown here is derived from an EMBL/GenBank/DDBJ whole genome shotgun (WGS) entry which is preliminary data.</text>
</comment>
<dbReference type="EMBL" id="JAWPEI010000008">
    <property type="protein sequence ID" value="KAK4717995.1"/>
    <property type="molecule type" value="Genomic_DNA"/>
</dbReference>
<evidence type="ECO:0000313" key="2">
    <source>
        <dbReference type="Proteomes" id="UP001311915"/>
    </source>
</evidence>
<dbReference type="Proteomes" id="UP001311915">
    <property type="component" value="Unassembled WGS sequence"/>
</dbReference>
<reference evidence="1 2" key="1">
    <citation type="submission" date="2023-10" db="EMBL/GenBank/DDBJ databases">
        <title>Genome-Wide Identification Analysis in wild type Solanum Pinnatisectum Reveals Some Genes Defensing Phytophthora Infestans.</title>
        <authorList>
            <person name="Sun C."/>
        </authorList>
    </citation>
    <scope>NUCLEOTIDE SEQUENCE [LARGE SCALE GENOMIC DNA]</scope>
    <source>
        <strain evidence="1">LQN</strain>
        <tissue evidence="1">Leaf</tissue>
    </source>
</reference>
<proteinExistence type="predicted"/>
<dbReference type="AlphaFoldDB" id="A0AAV9L073"/>
<sequence>MDEGFLSKRITSGILLHVKTVDDSIIFVGFNTRFWFIAGSIAKYREVEEENFILELRSKKKTNPIALQQVINKAKASNIKIVEGENTRKVTDSDSYSNQSKQLMRFVDELKGISTNPILININDPKLRFTIRELAIIHGLNCSDNESYLL</sequence>
<protein>
    <submittedName>
        <fullName evidence="1">Uncharacterized protein</fullName>
    </submittedName>
</protein>
<gene>
    <name evidence="1" type="ORF">R3W88_016333</name>
</gene>